<dbReference type="InterPro" id="IPR036388">
    <property type="entry name" value="WH-like_DNA-bd_sf"/>
</dbReference>
<feature type="transmembrane region" description="Helical" evidence="3">
    <location>
        <begin position="164"/>
        <end position="185"/>
    </location>
</feature>
<keyword evidence="3" id="KW-0472">Membrane</keyword>
<evidence type="ECO:0000313" key="6">
    <source>
        <dbReference type="Proteomes" id="UP000746649"/>
    </source>
</evidence>
<keyword evidence="3" id="KW-1133">Transmembrane helix</keyword>
<sequence>MYWIINDNIEFRPDSKKLISVSNPELNVVLTTPASRCLLLLLEASPDVVTQQEFFKKVWEDEGMLVPANTLYQNISIVRRGLRAVGETDRILVATVPRKGFQIDKSVKITRIAANQMAEAPVDTLAGEDELDVDDKTEAVAPYEPEPASAPAVQAKETARLPRVASILLIVAAFLIGAVGVHFFWHVTDTKPFFKDYAFVEQVQGCRFYTKDDSHDNKSNYARFKSLILSSGLDCKKFPWVYFPVSKTSPGLSVFVCRKEYVKSPVAGCITLSFRGVESE</sequence>
<dbReference type="InterPro" id="IPR016032">
    <property type="entry name" value="Sig_transdc_resp-reg_C-effctor"/>
</dbReference>
<accession>A0ABS0ZSS9</accession>
<protein>
    <submittedName>
        <fullName evidence="5">Transcriptional regulator</fullName>
    </submittedName>
</protein>
<evidence type="ECO:0000313" key="5">
    <source>
        <dbReference type="EMBL" id="MBJ8381880.1"/>
    </source>
</evidence>
<dbReference type="Pfam" id="PF00486">
    <property type="entry name" value="Trans_reg_C"/>
    <property type="match status" value="1"/>
</dbReference>
<dbReference type="Proteomes" id="UP000746649">
    <property type="component" value="Unassembled WGS sequence"/>
</dbReference>
<evidence type="ECO:0000256" key="1">
    <source>
        <dbReference type="ARBA" id="ARBA00023125"/>
    </source>
</evidence>
<keyword evidence="6" id="KW-1185">Reference proteome</keyword>
<evidence type="ECO:0000256" key="2">
    <source>
        <dbReference type="PROSITE-ProRule" id="PRU01091"/>
    </source>
</evidence>
<keyword evidence="1 2" id="KW-0238">DNA-binding</keyword>
<dbReference type="RefSeq" id="WP_042289001.1">
    <property type="nucleotide sequence ID" value="NZ_CABLBY010000008.1"/>
</dbReference>
<organism evidence="5 6">
    <name type="scientific">Citrobacter sedlakii</name>
    <dbReference type="NCBI Taxonomy" id="67826"/>
    <lineage>
        <taxon>Bacteria</taxon>
        <taxon>Pseudomonadati</taxon>
        <taxon>Pseudomonadota</taxon>
        <taxon>Gammaproteobacteria</taxon>
        <taxon>Enterobacterales</taxon>
        <taxon>Enterobacteriaceae</taxon>
        <taxon>Citrobacter</taxon>
        <taxon>Citrobacter freundii complex</taxon>
    </lineage>
</organism>
<evidence type="ECO:0000256" key="3">
    <source>
        <dbReference type="SAM" id="Phobius"/>
    </source>
</evidence>
<dbReference type="Gene3D" id="1.10.10.10">
    <property type="entry name" value="Winged helix-like DNA-binding domain superfamily/Winged helix DNA-binding domain"/>
    <property type="match status" value="1"/>
</dbReference>
<keyword evidence="3" id="KW-0812">Transmembrane</keyword>
<feature type="DNA-binding region" description="OmpR/PhoB-type" evidence="2">
    <location>
        <begin position="1"/>
        <end position="105"/>
    </location>
</feature>
<dbReference type="SUPFAM" id="SSF46894">
    <property type="entry name" value="C-terminal effector domain of the bipartite response regulators"/>
    <property type="match status" value="1"/>
</dbReference>
<evidence type="ECO:0000259" key="4">
    <source>
        <dbReference type="PROSITE" id="PS51755"/>
    </source>
</evidence>
<dbReference type="SMART" id="SM00862">
    <property type="entry name" value="Trans_reg_C"/>
    <property type="match status" value="1"/>
</dbReference>
<name>A0ABS0ZSS9_9ENTR</name>
<dbReference type="InterPro" id="IPR001867">
    <property type="entry name" value="OmpR/PhoB-type_DNA-bd"/>
</dbReference>
<gene>
    <name evidence="5" type="ORF">I6M88_12990</name>
</gene>
<dbReference type="PROSITE" id="PS51755">
    <property type="entry name" value="OMPR_PHOB"/>
    <property type="match status" value="1"/>
</dbReference>
<comment type="caution">
    <text evidence="5">The sequence shown here is derived from an EMBL/GenBank/DDBJ whole genome shotgun (WGS) entry which is preliminary data.</text>
</comment>
<feature type="domain" description="OmpR/PhoB-type" evidence="4">
    <location>
        <begin position="1"/>
        <end position="105"/>
    </location>
</feature>
<reference evidence="5 6" key="1">
    <citation type="submission" date="2020-11" db="EMBL/GenBank/DDBJ databases">
        <title>Enhanced detection system for hospital associated transmission using whole genome sequencing surveillance.</title>
        <authorList>
            <person name="Harrison L.H."/>
            <person name="Van Tyne D."/>
            <person name="Marsh J.W."/>
            <person name="Griffith M.P."/>
            <person name="Snyder D.J."/>
            <person name="Cooper V.S."/>
            <person name="Mustapha M."/>
        </authorList>
    </citation>
    <scope>NUCLEOTIDE SEQUENCE [LARGE SCALE GENOMIC DNA]</scope>
    <source>
        <strain evidence="5 6">CB00117</strain>
    </source>
</reference>
<proteinExistence type="predicted"/>
<dbReference type="EMBL" id="JADWND010000005">
    <property type="protein sequence ID" value="MBJ8381880.1"/>
    <property type="molecule type" value="Genomic_DNA"/>
</dbReference>